<dbReference type="InterPro" id="IPR027417">
    <property type="entry name" value="P-loop_NTPase"/>
</dbReference>
<accession>A0A0X3NZU7</accession>
<dbReference type="InterPro" id="IPR006073">
    <property type="entry name" value="GTP-bd"/>
</dbReference>
<dbReference type="PRINTS" id="PR00326">
    <property type="entry name" value="GTP1OBG"/>
</dbReference>
<evidence type="ECO:0000259" key="3">
    <source>
        <dbReference type="PROSITE" id="PS51710"/>
    </source>
</evidence>
<dbReference type="Pfam" id="PF01018">
    <property type="entry name" value="GTP1_OBG"/>
    <property type="match status" value="1"/>
</dbReference>
<protein>
    <submittedName>
        <fullName evidence="5">Uncharacterized protein</fullName>
    </submittedName>
</protein>
<dbReference type="SUPFAM" id="SSF52540">
    <property type="entry name" value="P-loop containing nucleoside triphosphate hydrolases"/>
    <property type="match status" value="1"/>
</dbReference>
<feature type="non-terminal residue" evidence="5">
    <location>
        <position position="1"/>
    </location>
</feature>
<evidence type="ECO:0000313" key="5">
    <source>
        <dbReference type="EMBL" id="JAP45145.1"/>
    </source>
</evidence>
<dbReference type="InterPro" id="IPR036726">
    <property type="entry name" value="GTP1_OBG_dom_sf"/>
</dbReference>
<dbReference type="InterPro" id="IPR031167">
    <property type="entry name" value="G_OBG"/>
</dbReference>
<dbReference type="InterPro" id="IPR006169">
    <property type="entry name" value="GTP1_OBG_dom"/>
</dbReference>
<name>A0A0X3NZU7_SCHSO</name>
<organism evidence="5">
    <name type="scientific">Schistocephalus solidus</name>
    <name type="common">Tapeworm</name>
    <dbReference type="NCBI Taxonomy" id="70667"/>
    <lineage>
        <taxon>Eukaryota</taxon>
        <taxon>Metazoa</taxon>
        <taxon>Spiralia</taxon>
        <taxon>Lophotrochozoa</taxon>
        <taxon>Platyhelminthes</taxon>
        <taxon>Cestoda</taxon>
        <taxon>Eucestoda</taxon>
        <taxon>Diphyllobothriidea</taxon>
        <taxon>Diphyllobothriidae</taxon>
        <taxon>Schistocephalus</taxon>
    </lineage>
</organism>
<evidence type="ECO:0000256" key="1">
    <source>
        <dbReference type="ARBA" id="ARBA00022741"/>
    </source>
</evidence>
<dbReference type="AlphaFoldDB" id="A0A0X3NZU7"/>
<dbReference type="Gene3D" id="3.40.50.300">
    <property type="entry name" value="P-loop containing nucleotide triphosphate hydrolases"/>
    <property type="match status" value="1"/>
</dbReference>
<dbReference type="PANTHER" id="PTHR11702">
    <property type="entry name" value="DEVELOPMENTALLY REGULATED GTP-BINDING PROTEIN-RELATED"/>
    <property type="match status" value="1"/>
</dbReference>
<evidence type="ECO:0000259" key="4">
    <source>
        <dbReference type="PROSITE" id="PS51883"/>
    </source>
</evidence>
<reference evidence="5" key="1">
    <citation type="submission" date="2016-01" db="EMBL/GenBank/DDBJ databases">
        <title>Reference transcriptome for the parasite Schistocephalus solidus: insights into the molecular evolution of parasitism.</title>
        <authorList>
            <person name="Hebert F.O."/>
            <person name="Grambauer S."/>
            <person name="Barber I."/>
            <person name="Landry C.R."/>
            <person name="Aubin-Horth N."/>
        </authorList>
    </citation>
    <scope>NUCLEOTIDE SEQUENCE</scope>
</reference>
<keyword evidence="2" id="KW-0342">GTP-binding</keyword>
<dbReference type="SUPFAM" id="SSF82051">
    <property type="entry name" value="Obg GTP-binding protein N-terminal domain"/>
    <property type="match status" value="1"/>
</dbReference>
<dbReference type="InterPro" id="IPR045086">
    <property type="entry name" value="OBG_GTPase"/>
</dbReference>
<dbReference type="GO" id="GO:0005525">
    <property type="term" value="F:GTP binding"/>
    <property type="evidence" value="ECO:0007669"/>
    <property type="project" value="UniProtKB-KW"/>
</dbReference>
<evidence type="ECO:0000256" key="2">
    <source>
        <dbReference type="ARBA" id="ARBA00023134"/>
    </source>
</evidence>
<proteinExistence type="predicted"/>
<keyword evidence="1" id="KW-0547">Nucleotide-binding</keyword>
<dbReference type="Gene3D" id="2.70.210.12">
    <property type="entry name" value="GTP1/OBG domain"/>
    <property type="match status" value="1"/>
</dbReference>
<dbReference type="GO" id="GO:0003924">
    <property type="term" value="F:GTPase activity"/>
    <property type="evidence" value="ECO:0007669"/>
    <property type="project" value="InterPro"/>
</dbReference>
<sequence length="473" mass="50679">FFLVLRLRDWSLVLSITRRAVALASGTIRILWGRSFFRHFSSASKHGVRLEQNAKARACGHTNKPLVDMKRVRVQGGKGGDGCIAFERLFCNPDAGPSGGNGGNGGHVIFQADSKVMDFSNVPSVCRGADGGRGSGSHRHGANAQHNIILVPLDTQIHSLADSSDISAHRSDPTTLLSILRKPNDKFVAAKGGAGGRGNAFLASSNNLRVHSSEGETAPCLHARDGLLRLAERGASGEERQLIIRLSSFADVGIVGAPNAGKSTLLRRLTRARPRVAPYPFTTLQAHVGTLCVPIEATMDEAKITIADLPGLIEGATQRNAGLGSRFLSLIDGCSLLLYLVDVGSVLSGHQMDTDGSNATPPDLEEAKAIFMGHLSMLYNELRLFNPRLIHADLPRLVIGTKIDLIILPTNSEVRRESLKRLHLCLTEAAEEAGIATRSSCHVLLVSARRGDNIDKLVEALRLLRSPQPADAG</sequence>
<dbReference type="Pfam" id="PF01926">
    <property type="entry name" value="MMR_HSR1"/>
    <property type="match status" value="1"/>
</dbReference>
<dbReference type="GO" id="GO:0042254">
    <property type="term" value="P:ribosome biogenesis"/>
    <property type="evidence" value="ECO:0007669"/>
    <property type="project" value="UniProtKB-UniRule"/>
</dbReference>
<dbReference type="PROSITE" id="PS51883">
    <property type="entry name" value="OBG"/>
    <property type="match status" value="1"/>
</dbReference>
<dbReference type="PROSITE" id="PS51710">
    <property type="entry name" value="G_OBG"/>
    <property type="match status" value="1"/>
</dbReference>
<dbReference type="PANTHER" id="PTHR11702:SF31">
    <property type="entry name" value="MITOCHONDRIAL RIBOSOME-ASSOCIATED GTPASE 2"/>
    <property type="match status" value="1"/>
</dbReference>
<feature type="domain" description="OBG-type G" evidence="3">
    <location>
        <begin position="250"/>
        <end position="466"/>
    </location>
</feature>
<dbReference type="GO" id="GO:0005739">
    <property type="term" value="C:mitochondrion"/>
    <property type="evidence" value="ECO:0007669"/>
    <property type="project" value="TreeGrafter"/>
</dbReference>
<dbReference type="EMBL" id="GEEE01018080">
    <property type="protein sequence ID" value="JAP45145.1"/>
    <property type="molecule type" value="Transcribed_RNA"/>
</dbReference>
<gene>
    <name evidence="5" type="ORF">TR120383</name>
</gene>
<feature type="domain" description="Obg" evidence="4">
    <location>
        <begin position="64"/>
        <end position="249"/>
    </location>
</feature>